<dbReference type="PANTHER" id="PTHR46847">
    <property type="entry name" value="D-ALLOSE-BINDING PERIPLASMIC PROTEIN-RELATED"/>
    <property type="match status" value="1"/>
</dbReference>
<name>A0A5B8UCI2_9ACTN</name>
<evidence type="ECO:0000313" key="5">
    <source>
        <dbReference type="EMBL" id="QEC50558.1"/>
    </source>
</evidence>
<keyword evidence="6" id="KW-1185">Reference proteome</keyword>
<organism evidence="5 6">
    <name type="scientific">Baekduia soli</name>
    <dbReference type="NCBI Taxonomy" id="496014"/>
    <lineage>
        <taxon>Bacteria</taxon>
        <taxon>Bacillati</taxon>
        <taxon>Actinomycetota</taxon>
        <taxon>Thermoleophilia</taxon>
        <taxon>Solirubrobacterales</taxon>
        <taxon>Baekduiaceae</taxon>
        <taxon>Baekduia</taxon>
    </lineage>
</organism>
<sequence>MPAPATFTKAAASKLGWSVKVINGGLTPEQNKNAMDQAVKDSPDAVVFEGLDSSVFQSEIKTLKDKKIPTIGWQTTDTPSLPDFYVIPGPSHYDLLTQAAAAAAMVAGKGKPVIGHIAVPTFPIYKNTIDPAFDKAVAGYCPDCKVKTFDMPVTSLGKDSATRIVNFLRSNRDINVLVHDQDATALGLAPALKGASITGISNVGIYPTAANLPNLADGSETALLPDPFAEMGYLVVDSLARVFTGGDPATSVALTAPVVLWTKDNAPQPVNNALPAAQPGFEQKFLTAWGVS</sequence>
<comment type="subcellular location">
    <subcellularLocation>
        <location evidence="1">Cell envelope</location>
    </subcellularLocation>
</comment>
<dbReference type="GO" id="GO:0030246">
    <property type="term" value="F:carbohydrate binding"/>
    <property type="evidence" value="ECO:0007669"/>
    <property type="project" value="UniProtKB-ARBA"/>
</dbReference>
<evidence type="ECO:0000256" key="3">
    <source>
        <dbReference type="ARBA" id="ARBA00022729"/>
    </source>
</evidence>
<accession>A0A5B8UCI2</accession>
<dbReference type="RefSeq" id="WP_146923310.1">
    <property type="nucleotide sequence ID" value="NZ_CP042430.1"/>
</dbReference>
<dbReference type="PANTHER" id="PTHR46847:SF1">
    <property type="entry name" value="D-ALLOSE-BINDING PERIPLASMIC PROTEIN-RELATED"/>
    <property type="match status" value="1"/>
</dbReference>
<evidence type="ECO:0000313" key="6">
    <source>
        <dbReference type="Proteomes" id="UP000321805"/>
    </source>
</evidence>
<dbReference type="Pfam" id="PF13407">
    <property type="entry name" value="Peripla_BP_4"/>
    <property type="match status" value="1"/>
</dbReference>
<dbReference type="InterPro" id="IPR025997">
    <property type="entry name" value="SBP_2_dom"/>
</dbReference>
<dbReference type="Proteomes" id="UP000321805">
    <property type="component" value="Chromosome"/>
</dbReference>
<dbReference type="Gene3D" id="3.40.50.2300">
    <property type="match status" value="2"/>
</dbReference>
<protein>
    <submittedName>
        <fullName evidence="5">Sugar ABC transporter substrate-binding protein</fullName>
    </submittedName>
</protein>
<proteinExistence type="inferred from homology"/>
<reference evidence="5 6" key="1">
    <citation type="journal article" date="2018" name="J. Microbiol.">
        <title>Baekduia soli gen. nov., sp. nov., a novel bacterium isolated from the soil of Baekdu Mountain and proposal of a novel family name, Baekduiaceae fam. nov.</title>
        <authorList>
            <person name="An D.S."/>
            <person name="Siddiqi M.Z."/>
            <person name="Kim K.H."/>
            <person name="Yu H.S."/>
            <person name="Im W.T."/>
        </authorList>
    </citation>
    <scope>NUCLEOTIDE SEQUENCE [LARGE SCALE GENOMIC DNA]</scope>
    <source>
        <strain evidence="5 6">BR7-21</strain>
    </source>
</reference>
<keyword evidence="3" id="KW-0732">Signal</keyword>
<evidence type="ECO:0000256" key="1">
    <source>
        <dbReference type="ARBA" id="ARBA00004196"/>
    </source>
</evidence>
<dbReference type="KEGG" id="bsol:FSW04_25210"/>
<dbReference type="SUPFAM" id="SSF53822">
    <property type="entry name" value="Periplasmic binding protein-like I"/>
    <property type="match status" value="1"/>
</dbReference>
<gene>
    <name evidence="5" type="ORF">FSW04_25210</name>
</gene>
<evidence type="ECO:0000259" key="4">
    <source>
        <dbReference type="Pfam" id="PF13407"/>
    </source>
</evidence>
<dbReference type="AlphaFoldDB" id="A0A5B8UCI2"/>
<comment type="similarity">
    <text evidence="2">Belongs to the bacterial solute-binding protein 2 family.</text>
</comment>
<dbReference type="OrthoDB" id="3789223at2"/>
<dbReference type="GO" id="GO:0030313">
    <property type="term" value="C:cell envelope"/>
    <property type="evidence" value="ECO:0007669"/>
    <property type="project" value="UniProtKB-SubCell"/>
</dbReference>
<dbReference type="EMBL" id="CP042430">
    <property type="protein sequence ID" value="QEC50558.1"/>
    <property type="molecule type" value="Genomic_DNA"/>
</dbReference>
<evidence type="ECO:0000256" key="2">
    <source>
        <dbReference type="ARBA" id="ARBA00007639"/>
    </source>
</evidence>
<feature type="domain" description="Periplasmic binding protein" evidence="4">
    <location>
        <begin position="9"/>
        <end position="245"/>
    </location>
</feature>
<dbReference type="InterPro" id="IPR028082">
    <property type="entry name" value="Peripla_BP_I"/>
</dbReference>